<dbReference type="GO" id="GO:0046654">
    <property type="term" value="P:tetrahydrofolate biosynthetic process"/>
    <property type="evidence" value="ECO:0007669"/>
    <property type="project" value="UniProtKB-UniPathway"/>
</dbReference>
<accession>A0A840MJ37</accession>
<evidence type="ECO:0000313" key="14">
    <source>
        <dbReference type="EMBL" id="MBB5019214.1"/>
    </source>
</evidence>
<comment type="similarity">
    <text evidence="4 12">Belongs to the DHPS family.</text>
</comment>
<organism evidence="14 15">
    <name type="scientific">Chitinivorax tropicus</name>
    <dbReference type="NCBI Taxonomy" id="714531"/>
    <lineage>
        <taxon>Bacteria</taxon>
        <taxon>Pseudomonadati</taxon>
        <taxon>Pseudomonadota</taxon>
        <taxon>Betaproteobacteria</taxon>
        <taxon>Chitinivorax</taxon>
    </lineage>
</organism>
<dbReference type="GO" id="GO:0005829">
    <property type="term" value="C:cytosol"/>
    <property type="evidence" value="ECO:0007669"/>
    <property type="project" value="TreeGrafter"/>
</dbReference>
<keyword evidence="10 12" id="KW-0289">Folate biosynthesis</keyword>
<name>A0A840MJ37_9PROT</name>
<evidence type="ECO:0000256" key="3">
    <source>
        <dbReference type="ARBA" id="ARBA00004763"/>
    </source>
</evidence>
<feature type="domain" description="Pterin-binding" evidence="13">
    <location>
        <begin position="20"/>
        <end position="271"/>
    </location>
</feature>
<dbReference type="PROSITE" id="PS50972">
    <property type="entry name" value="PTERIN_BINDING"/>
    <property type="match status" value="1"/>
</dbReference>
<keyword evidence="15" id="KW-1185">Reference proteome</keyword>
<comment type="cofactor">
    <cofactor evidence="2 12">
        <name>Mg(2+)</name>
        <dbReference type="ChEBI" id="CHEBI:18420"/>
    </cofactor>
</comment>
<dbReference type="GO" id="GO:0004156">
    <property type="term" value="F:dihydropteroate synthase activity"/>
    <property type="evidence" value="ECO:0007669"/>
    <property type="project" value="UniProtKB-EC"/>
</dbReference>
<dbReference type="InterPro" id="IPR045031">
    <property type="entry name" value="DHP_synth-like"/>
</dbReference>
<reference evidence="14 15" key="1">
    <citation type="submission" date="2020-08" db="EMBL/GenBank/DDBJ databases">
        <title>Genomic Encyclopedia of Type Strains, Phase IV (KMG-IV): sequencing the most valuable type-strain genomes for metagenomic binning, comparative biology and taxonomic classification.</title>
        <authorList>
            <person name="Goeker M."/>
        </authorList>
    </citation>
    <scope>NUCLEOTIDE SEQUENCE [LARGE SCALE GENOMIC DNA]</scope>
    <source>
        <strain evidence="14 15">DSM 27165</strain>
    </source>
</reference>
<evidence type="ECO:0000256" key="2">
    <source>
        <dbReference type="ARBA" id="ARBA00001946"/>
    </source>
</evidence>
<dbReference type="EC" id="2.5.1.15" evidence="5 12"/>
<dbReference type="CDD" id="cd00739">
    <property type="entry name" value="DHPS"/>
    <property type="match status" value="1"/>
</dbReference>
<proteinExistence type="inferred from homology"/>
<sequence>MSMKHSIFKCGRFSLDLSHPIIMGILNLTPDSFSDGGRYLEVDAAIAHAQAMLDEGADIIDVGGESTRPDAPFVSVDEEWRRLAPVLPRLISLGIPVSIDTRKAQVMKRAIEIGVDMVNDVGALEDIGAIEAVAQSSVGICLMHKKGNPDNMQHNPNYDNVLFEVSDYLNQRAEIAQQAGIESDRIVIDPGFGFGKTLDHNLDLLRNMQHLASLGYPVLVGLSRKSMLGALTGEAASGRIHASTAAALLAVQKGAAIVRVHDVKATKDALTILTAVEQ</sequence>
<dbReference type="PROSITE" id="PS00793">
    <property type="entry name" value="DHPS_2"/>
    <property type="match status" value="1"/>
</dbReference>
<dbReference type="FunFam" id="3.20.20.20:FF:000006">
    <property type="entry name" value="Dihydropteroate synthase"/>
    <property type="match status" value="1"/>
</dbReference>
<dbReference type="GO" id="GO:0046656">
    <property type="term" value="P:folic acid biosynthetic process"/>
    <property type="evidence" value="ECO:0007669"/>
    <property type="project" value="UniProtKB-KW"/>
</dbReference>
<evidence type="ECO:0000256" key="7">
    <source>
        <dbReference type="ARBA" id="ARBA00022679"/>
    </source>
</evidence>
<dbReference type="InterPro" id="IPR000489">
    <property type="entry name" value="Pterin-binding_dom"/>
</dbReference>
<evidence type="ECO:0000256" key="1">
    <source>
        <dbReference type="ARBA" id="ARBA00000012"/>
    </source>
</evidence>
<evidence type="ECO:0000256" key="5">
    <source>
        <dbReference type="ARBA" id="ARBA00012458"/>
    </source>
</evidence>
<dbReference type="InterPro" id="IPR006390">
    <property type="entry name" value="DHP_synth_dom"/>
</dbReference>
<dbReference type="NCBIfam" id="TIGR01496">
    <property type="entry name" value="DHPS"/>
    <property type="match status" value="1"/>
</dbReference>
<dbReference type="Pfam" id="PF00809">
    <property type="entry name" value="Pterin_bind"/>
    <property type="match status" value="1"/>
</dbReference>
<dbReference type="SUPFAM" id="SSF51717">
    <property type="entry name" value="Dihydropteroate synthetase-like"/>
    <property type="match status" value="1"/>
</dbReference>
<dbReference type="Gene3D" id="3.20.20.20">
    <property type="entry name" value="Dihydropteroate synthase-like"/>
    <property type="match status" value="1"/>
</dbReference>
<comment type="pathway">
    <text evidence="3 12">Cofactor biosynthesis; tetrahydrofolate biosynthesis; 7,8-dihydrofolate from 2-amino-4-hydroxy-6-hydroxymethyl-7,8-dihydropteridine diphosphate and 4-aminobenzoate: step 1/2.</text>
</comment>
<dbReference type="PANTHER" id="PTHR20941">
    <property type="entry name" value="FOLATE SYNTHESIS PROTEINS"/>
    <property type="match status" value="1"/>
</dbReference>
<dbReference type="Proteomes" id="UP000575898">
    <property type="component" value="Unassembled WGS sequence"/>
</dbReference>
<evidence type="ECO:0000256" key="9">
    <source>
        <dbReference type="ARBA" id="ARBA00022842"/>
    </source>
</evidence>
<dbReference type="EMBL" id="JACHHY010000014">
    <property type="protein sequence ID" value="MBB5019214.1"/>
    <property type="molecule type" value="Genomic_DNA"/>
</dbReference>
<evidence type="ECO:0000313" key="15">
    <source>
        <dbReference type="Proteomes" id="UP000575898"/>
    </source>
</evidence>
<protein>
    <recommendedName>
        <fullName evidence="6 12">Dihydropteroate synthase</fullName>
        <shortName evidence="12">DHPS</shortName>
        <ecNumber evidence="5 12">2.5.1.15</ecNumber>
    </recommendedName>
    <alternativeName>
        <fullName evidence="11 12">Dihydropteroate pyrophosphorylase</fullName>
    </alternativeName>
</protein>
<dbReference type="UniPathway" id="UPA00077">
    <property type="reaction ID" value="UER00156"/>
</dbReference>
<dbReference type="PANTHER" id="PTHR20941:SF1">
    <property type="entry name" value="FOLIC ACID SYNTHESIS PROTEIN FOL1"/>
    <property type="match status" value="1"/>
</dbReference>
<evidence type="ECO:0000259" key="13">
    <source>
        <dbReference type="PROSITE" id="PS50972"/>
    </source>
</evidence>
<evidence type="ECO:0000256" key="6">
    <source>
        <dbReference type="ARBA" id="ARBA00016919"/>
    </source>
</evidence>
<comment type="function">
    <text evidence="12">Catalyzes the condensation of para-aminobenzoate (pABA) with 6-hydroxymethyl-7,8-dihydropterin diphosphate (DHPt-PP) to form 7,8-dihydropteroate (H2Pte), the immediate precursor of folate derivatives.</text>
</comment>
<dbReference type="InterPro" id="IPR011005">
    <property type="entry name" value="Dihydropteroate_synth-like_sf"/>
</dbReference>
<evidence type="ECO:0000256" key="10">
    <source>
        <dbReference type="ARBA" id="ARBA00022909"/>
    </source>
</evidence>
<evidence type="ECO:0000256" key="4">
    <source>
        <dbReference type="ARBA" id="ARBA00009503"/>
    </source>
</evidence>
<dbReference type="AlphaFoldDB" id="A0A840MJ37"/>
<dbReference type="RefSeq" id="WP_343074257.1">
    <property type="nucleotide sequence ID" value="NZ_JACHHY010000014.1"/>
</dbReference>
<comment type="catalytic activity">
    <reaction evidence="1">
        <text>(7,8-dihydropterin-6-yl)methyl diphosphate + 4-aminobenzoate = 7,8-dihydropteroate + diphosphate</text>
        <dbReference type="Rhea" id="RHEA:19949"/>
        <dbReference type="ChEBI" id="CHEBI:17836"/>
        <dbReference type="ChEBI" id="CHEBI:17839"/>
        <dbReference type="ChEBI" id="CHEBI:33019"/>
        <dbReference type="ChEBI" id="CHEBI:72950"/>
        <dbReference type="EC" id="2.5.1.15"/>
    </reaction>
</comment>
<evidence type="ECO:0000256" key="8">
    <source>
        <dbReference type="ARBA" id="ARBA00022723"/>
    </source>
</evidence>
<evidence type="ECO:0000256" key="12">
    <source>
        <dbReference type="RuleBase" id="RU361205"/>
    </source>
</evidence>
<dbReference type="PROSITE" id="PS00792">
    <property type="entry name" value="DHPS_1"/>
    <property type="match status" value="1"/>
</dbReference>
<comment type="caution">
    <text evidence="14">The sequence shown here is derived from an EMBL/GenBank/DDBJ whole genome shotgun (WGS) entry which is preliminary data.</text>
</comment>
<dbReference type="GO" id="GO:0046872">
    <property type="term" value="F:metal ion binding"/>
    <property type="evidence" value="ECO:0007669"/>
    <property type="project" value="UniProtKB-KW"/>
</dbReference>
<keyword evidence="8 12" id="KW-0479">Metal-binding</keyword>
<keyword evidence="9 12" id="KW-0460">Magnesium</keyword>
<gene>
    <name evidence="14" type="ORF">HNQ59_002512</name>
</gene>
<evidence type="ECO:0000256" key="11">
    <source>
        <dbReference type="ARBA" id="ARBA00030193"/>
    </source>
</evidence>
<keyword evidence="7 12" id="KW-0808">Transferase</keyword>